<organism evidence="1 2">
    <name type="scientific">Mycobacterium phage ZoeJ</name>
    <dbReference type="NCBI Taxonomy" id="1486427"/>
    <lineage>
        <taxon>Viruses</taxon>
        <taxon>Duplodnaviria</taxon>
        <taxon>Heunggongvirae</taxon>
        <taxon>Uroviricota</taxon>
        <taxon>Caudoviricetes</taxon>
        <taxon>Weiservirinae</taxon>
        <taxon>Timquatrovirus</taxon>
        <taxon>Timquatrovirus zoeJ</taxon>
    </lineage>
</organism>
<name>A0A023W6Z0_9CAUD</name>
<evidence type="ECO:0000313" key="1">
    <source>
        <dbReference type="EMBL" id="AHY26887.1"/>
    </source>
</evidence>
<dbReference type="KEGG" id="vg:19488160"/>
<dbReference type="EMBL" id="KJ510412">
    <property type="protein sequence ID" value="AHY26887.1"/>
    <property type="molecule type" value="Genomic_DNA"/>
</dbReference>
<reference evidence="1 2" key="1">
    <citation type="submission" date="2014-02" db="EMBL/GenBank/DDBJ databases">
        <authorList>
            <person name="Cornely K.A."/>
            <person name="Jancevski A.V."/>
            <person name="Rogers S.R."/>
            <person name="Scola S.E."/>
            <person name="Pinches R.S."/>
            <person name="Perri C.M."/>
            <person name="Brown M.S."/>
            <person name="Cavedon W.D."/>
            <person name="Dubois H.M."/>
            <person name="Fernando M.A."/>
            <person name="Austriaco N."/>
            <person name="Bradley K.W."/>
            <person name="Clarke D.Q."/>
            <person name="Lewis M.F."/>
            <person name="Barker L.P."/>
            <person name="Bailey C."/>
            <person name="Asai D.J."/>
            <person name="Garber M.L."/>
            <person name="Bowman C.A."/>
            <person name="Russell D.A."/>
            <person name="Pope W.H."/>
            <person name="Jacobs-Sera D."/>
            <person name="Hendrix R.W."/>
            <person name="Hatfull G.F."/>
        </authorList>
    </citation>
    <scope>NUCLEOTIDE SEQUENCE [LARGE SCALE GENOMIC DNA]</scope>
</reference>
<evidence type="ECO:0008006" key="3">
    <source>
        <dbReference type="Google" id="ProtNLM"/>
    </source>
</evidence>
<keyword evidence="2" id="KW-1185">Reference proteome</keyword>
<gene>
    <name evidence="1" type="primary">63</name>
    <name evidence="1" type="ORF">PBI_ZOEJ_63</name>
</gene>
<dbReference type="OrthoDB" id="21301at10239"/>
<accession>A0A023W6Z0</accession>
<evidence type="ECO:0000313" key="2">
    <source>
        <dbReference type="Proteomes" id="UP000024442"/>
    </source>
</evidence>
<dbReference type="RefSeq" id="YP_009032457.1">
    <property type="nucleotide sequence ID" value="NC_024147.1"/>
</dbReference>
<proteinExistence type="predicted"/>
<sequence length="72" mass="8018">MKRSEVIAKISKAAKAKGMRFEIAREGGNHTLYSLGDVMVPIGRHPTSNLPGGIALRIFKQCEPRLGKGWWR</sequence>
<dbReference type="GeneID" id="19488160"/>
<dbReference type="Proteomes" id="UP000024442">
    <property type="component" value="Segment"/>
</dbReference>
<protein>
    <recommendedName>
        <fullName evidence="3">HicA-like toxin</fullName>
    </recommendedName>
</protein>